<dbReference type="GO" id="GO:0008854">
    <property type="term" value="F:exodeoxyribonuclease V activity"/>
    <property type="evidence" value="ECO:0007669"/>
    <property type="project" value="UniProtKB-EC"/>
</dbReference>
<name>A0A655W690_VIBCL</name>
<dbReference type="AlphaFoldDB" id="A0A655W690"/>
<sequence>MHSLFEEVDFQQSAQSEPNTKIILELMESEQIEAEWLPVLQQLVDTVLSTPLDGKALRLQQIMAAQRLTELEFLLPIEVLDAPTLNRITQRHDPLSAHTGDLGFHAVQGMLKGFIDLVFQYQGRYYVLDWKSNHLGDDPAAYHPQRLGSAMADHRYDLQYQIYALALHRFLRSRLAHYNYEQHFGGVFYLFLRGMDGRTDQGVFHTKPSLALLDELDGLIAGRELAQRASKSGQMELDL</sequence>
<feature type="domain" description="PD-(D/E)XK endonuclease-like" evidence="1">
    <location>
        <begin position="83"/>
        <end position="207"/>
    </location>
</feature>
<dbReference type="Gene3D" id="3.90.320.10">
    <property type="match status" value="1"/>
</dbReference>
<accession>A0A655W690</accession>
<dbReference type="InterPro" id="IPR038726">
    <property type="entry name" value="PDDEXK_AddAB-type"/>
</dbReference>
<dbReference type="InterPro" id="IPR011335">
    <property type="entry name" value="Restrct_endonuc-II-like"/>
</dbReference>
<dbReference type="CDD" id="cd22352">
    <property type="entry name" value="RecB_C-like"/>
    <property type="match status" value="1"/>
</dbReference>
<evidence type="ECO:0000313" key="3">
    <source>
        <dbReference type="Proteomes" id="UP000046067"/>
    </source>
</evidence>
<gene>
    <name evidence="2" type="primary">recB_2</name>
    <name evidence="2" type="ORF">ERS013201_01081</name>
</gene>
<organism evidence="2 3">
    <name type="scientific">Vibrio cholerae</name>
    <dbReference type="NCBI Taxonomy" id="666"/>
    <lineage>
        <taxon>Bacteria</taxon>
        <taxon>Pseudomonadati</taxon>
        <taxon>Pseudomonadota</taxon>
        <taxon>Gammaproteobacteria</taxon>
        <taxon>Vibrionales</taxon>
        <taxon>Vibrionaceae</taxon>
        <taxon>Vibrio</taxon>
    </lineage>
</organism>
<dbReference type="EMBL" id="CWQJ01000005">
    <property type="protein sequence ID" value="CSB83347.1"/>
    <property type="molecule type" value="Genomic_DNA"/>
</dbReference>
<proteinExistence type="predicted"/>
<dbReference type="InterPro" id="IPR011604">
    <property type="entry name" value="PDDEXK-like_dom_sf"/>
</dbReference>
<protein>
    <submittedName>
        <fullName evidence="2">Exodeoxyribonuclease V beta subunit</fullName>
        <ecNumber evidence="2">3.1.11.5</ecNumber>
    </submittedName>
</protein>
<dbReference type="SUPFAM" id="SSF52980">
    <property type="entry name" value="Restriction endonuclease-like"/>
    <property type="match status" value="1"/>
</dbReference>
<dbReference type="EC" id="3.1.11.5" evidence="2"/>
<dbReference type="Proteomes" id="UP000046067">
    <property type="component" value="Unassembled WGS sequence"/>
</dbReference>
<dbReference type="Pfam" id="PF12705">
    <property type="entry name" value="PDDEXK_1"/>
    <property type="match status" value="1"/>
</dbReference>
<evidence type="ECO:0000259" key="1">
    <source>
        <dbReference type="Pfam" id="PF12705"/>
    </source>
</evidence>
<keyword evidence="2" id="KW-0378">Hydrolase</keyword>
<evidence type="ECO:0000313" key="2">
    <source>
        <dbReference type="EMBL" id="CSB83347.1"/>
    </source>
</evidence>
<reference evidence="2 3" key="1">
    <citation type="submission" date="2015-07" db="EMBL/GenBank/DDBJ databases">
        <authorList>
            <consortium name="Pathogen Informatics"/>
        </authorList>
    </citation>
    <scope>NUCLEOTIDE SEQUENCE [LARGE SCALE GENOMIC DNA]</scope>
    <source>
        <strain evidence="2 3">A325</strain>
    </source>
</reference>